<dbReference type="PROSITE" id="PS50943">
    <property type="entry name" value="HTH_CROC1"/>
    <property type="match status" value="1"/>
</dbReference>
<evidence type="ECO:0000313" key="3">
    <source>
        <dbReference type="Proteomes" id="UP000033166"/>
    </source>
</evidence>
<accession>A0A0D6DZS1</accession>
<dbReference type="HOGENOM" id="CLU_072045_1_3_9"/>
<name>A0A0D6DZS1_9LACT</name>
<dbReference type="Pfam" id="PF12844">
    <property type="entry name" value="HTH_19"/>
    <property type="match status" value="1"/>
</dbReference>
<dbReference type="RefSeq" id="WP_047916238.1">
    <property type="nucleotide sequence ID" value="NZ_LN774769.1"/>
</dbReference>
<proteinExistence type="predicted"/>
<dbReference type="Proteomes" id="UP000033166">
    <property type="component" value="Chromosome I"/>
</dbReference>
<dbReference type="PANTHER" id="PTHR37038">
    <property type="entry name" value="TRANSCRIPTIONAL REGULATOR-RELATED"/>
    <property type="match status" value="1"/>
</dbReference>
<protein>
    <submittedName>
        <fullName evidence="2">HTH-type transcriptional regulator</fullName>
    </submittedName>
</protein>
<dbReference type="NCBIfam" id="TIGR01716">
    <property type="entry name" value="RGG_Cterm"/>
    <property type="match status" value="1"/>
</dbReference>
<dbReference type="InterPro" id="IPR010982">
    <property type="entry name" value="Lambda_DNA-bd_dom_sf"/>
</dbReference>
<organism evidence="2 3">
    <name type="scientific">Pseudolactococcus piscium MKFS47</name>
    <dbReference type="NCBI Taxonomy" id="297352"/>
    <lineage>
        <taxon>Bacteria</taxon>
        <taxon>Bacillati</taxon>
        <taxon>Bacillota</taxon>
        <taxon>Bacilli</taxon>
        <taxon>Lactobacillales</taxon>
        <taxon>Streptococcaceae</taxon>
        <taxon>Pseudolactococcus</taxon>
    </lineage>
</organism>
<dbReference type="InterPro" id="IPR010057">
    <property type="entry name" value="Transcription_activator_Rgg_C"/>
</dbReference>
<dbReference type="Pfam" id="PF21259">
    <property type="entry name" value="Rgg_C"/>
    <property type="match status" value="1"/>
</dbReference>
<dbReference type="Gene3D" id="1.25.40.10">
    <property type="entry name" value="Tetratricopeptide repeat domain"/>
    <property type="match status" value="1"/>
</dbReference>
<dbReference type="InterPro" id="IPR053163">
    <property type="entry name" value="HTH-type_regulator_Rgg"/>
</dbReference>
<gene>
    <name evidence="2" type="ORF">LACPI_2043</name>
</gene>
<sequence>MKKSKFNDEGRNLQETFRELRKARGYTQSDISDDIISRSLISKFENGATMLTADKLLHIIEKLHMTPNEFTNVLNGYQPDSMQKLYDTLNNVRFSGFIGVEESESLIISKPKNKFQILTNIMIKSILQDITKNNYVLHEEKLTVGDYLSGIDNWTEFELRLLYYTCPIIDVGDLKWFGELLLDRMVHFYHGGNKHLFLQTLTNLYDSVLEYEALEEAEFFRYNISQLDLAGNLSAIVNIQILNDLHDYLVERTEKNLIKAEIYLDKVAVLGIQPIIDYCKNRLERLRPPKPNIN</sequence>
<dbReference type="SMART" id="SM00530">
    <property type="entry name" value="HTH_XRE"/>
    <property type="match status" value="1"/>
</dbReference>
<dbReference type="AlphaFoldDB" id="A0A0D6DZS1"/>
<evidence type="ECO:0000313" key="2">
    <source>
        <dbReference type="EMBL" id="CEN29243.1"/>
    </source>
</evidence>
<dbReference type="PANTHER" id="PTHR37038:SF12">
    <property type="entry name" value="TRANSCRIPTIONAL REGULATOR"/>
    <property type="match status" value="1"/>
</dbReference>
<dbReference type="CDD" id="cd00093">
    <property type="entry name" value="HTH_XRE"/>
    <property type="match status" value="1"/>
</dbReference>
<dbReference type="InterPro" id="IPR011990">
    <property type="entry name" value="TPR-like_helical_dom_sf"/>
</dbReference>
<dbReference type="KEGG" id="lpk:LACPI_2043"/>
<evidence type="ECO:0000259" key="1">
    <source>
        <dbReference type="PROSITE" id="PS50943"/>
    </source>
</evidence>
<feature type="domain" description="HTH cro/C1-type" evidence="1">
    <location>
        <begin position="17"/>
        <end position="70"/>
    </location>
</feature>
<reference evidence="3" key="1">
    <citation type="submission" date="2015-01" db="EMBL/GenBank/DDBJ databases">
        <authorList>
            <person name="Andreevskaya M."/>
        </authorList>
    </citation>
    <scope>NUCLEOTIDE SEQUENCE [LARGE SCALE GENOMIC DNA]</scope>
    <source>
        <strain evidence="3">MKFS47</strain>
    </source>
</reference>
<dbReference type="GO" id="GO:0003677">
    <property type="term" value="F:DNA binding"/>
    <property type="evidence" value="ECO:0007669"/>
    <property type="project" value="InterPro"/>
</dbReference>
<dbReference type="SUPFAM" id="SSF47413">
    <property type="entry name" value="lambda repressor-like DNA-binding domains"/>
    <property type="match status" value="1"/>
</dbReference>
<dbReference type="EMBL" id="LN774769">
    <property type="protein sequence ID" value="CEN29243.1"/>
    <property type="molecule type" value="Genomic_DNA"/>
</dbReference>
<dbReference type="InterPro" id="IPR001387">
    <property type="entry name" value="Cro/C1-type_HTH"/>
</dbReference>